<protein>
    <submittedName>
        <fullName evidence="2">Uncharacterized protein</fullName>
    </submittedName>
</protein>
<name>A0AAV4BDK7_9GAST</name>
<feature type="chain" id="PRO_5043819920" evidence="1">
    <location>
        <begin position="19"/>
        <end position="106"/>
    </location>
</feature>
<dbReference type="AlphaFoldDB" id="A0AAV4BDK7"/>
<organism evidence="2 3">
    <name type="scientific">Plakobranchus ocellatus</name>
    <dbReference type="NCBI Taxonomy" id="259542"/>
    <lineage>
        <taxon>Eukaryota</taxon>
        <taxon>Metazoa</taxon>
        <taxon>Spiralia</taxon>
        <taxon>Lophotrochozoa</taxon>
        <taxon>Mollusca</taxon>
        <taxon>Gastropoda</taxon>
        <taxon>Heterobranchia</taxon>
        <taxon>Euthyneura</taxon>
        <taxon>Panpulmonata</taxon>
        <taxon>Sacoglossa</taxon>
        <taxon>Placobranchoidea</taxon>
        <taxon>Plakobranchidae</taxon>
        <taxon>Plakobranchus</taxon>
    </lineage>
</organism>
<sequence>MYAHSTLLFLMFYRSQFCEQTMDDDLQPPAAHGIAAKQGVWIGITNPLDIFNLGFSMVLAHDFFSWEAIQQWFPLAYCWFVNGFFASLRLTTNPQSNGDLWWPLSY</sequence>
<feature type="signal peptide" evidence="1">
    <location>
        <begin position="1"/>
        <end position="18"/>
    </location>
</feature>
<evidence type="ECO:0000313" key="2">
    <source>
        <dbReference type="EMBL" id="GFO18501.1"/>
    </source>
</evidence>
<reference evidence="2 3" key="1">
    <citation type="journal article" date="2021" name="Elife">
        <title>Chloroplast acquisition without the gene transfer in kleptoplastic sea slugs, Plakobranchus ocellatus.</title>
        <authorList>
            <person name="Maeda T."/>
            <person name="Takahashi S."/>
            <person name="Yoshida T."/>
            <person name="Shimamura S."/>
            <person name="Takaki Y."/>
            <person name="Nagai Y."/>
            <person name="Toyoda A."/>
            <person name="Suzuki Y."/>
            <person name="Arimoto A."/>
            <person name="Ishii H."/>
            <person name="Satoh N."/>
            <person name="Nishiyama T."/>
            <person name="Hasebe M."/>
            <person name="Maruyama T."/>
            <person name="Minagawa J."/>
            <person name="Obokata J."/>
            <person name="Shigenobu S."/>
        </authorList>
    </citation>
    <scope>NUCLEOTIDE SEQUENCE [LARGE SCALE GENOMIC DNA]</scope>
</reference>
<comment type="caution">
    <text evidence="2">The sequence shown here is derived from an EMBL/GenBank/DDBJ whole genome shotgun (WGS) entry which is preliminary data.</text>
</comment>
<evidence type="ECO:0000313" key="3">
    <source>
        <dbReference type="Proteomes" id="UP000735302"/>
    </source>
</evidence>
<keyword evidence="1" id="KW-0732">Signal</keyword>
<gene>
    <name evidence="2" type="ORF">PoB_004500600</name>
</gene>
<evidence type="ECO:0000256" key="1">
    <source>
        <dbReference type="SAM" id="SignalP"/>
    </source>
</evidence>
<proteinExistence type="predicted"/>
<dbReference type="EMBL" id="BLXT01004960">
    <property type="protein sequence ID" value="GFO18501.1"/>
    <property type="molecule type" value="Genomic_DNA"/>
</dbReference>
<dbReference type="Proteomes" id="UP000735302">
    <property type="component" value="Unassembled WGS sequence"/>
</dbReference>
<keyword evidence="3" id="KW-1185">Reference proteome</keyword>
<accession>A0AAV4BDK7</accession>